<gene>
    <name evidence="2" type="primary">yidD</name>
    <name evidence="2" type="ORF">ACFOW7_20015</name>
</gene>
<dbReference type="NCBIfam" id="TIGR00278">
    <property type="entry name" value="membrane protein insertion efficiency factor YidD"/>
    <property type="match status" value="1"/>
</dbReference>
<sequence>MAAWFWRSSIGFYQRWISPYKGYRCAHAAYHGGHSCSHVVRDILVEHGLWRGWHLVKRRFAECGAAGMALQRPRPALAALPPNEHEDAEQRRKRQQREEVRAEAEDCAFESLGDCALPCCSRVGRCAFWDGN</sequence>
<evidence type="ECO:0000313" key="3">
    <source>
        <dbReference type="Proteomes" id="UP001595791"/>
    </source>
</evidence>
<dbReference type="EMBL" id="JBHSBU010000001">
    <property type="protein sequence ID" value="MFC4161627.1"/>
    <property type="molecule type" value="Genomic_DNA"/>
</dbReference>
<evidence type="ECO:0000256" key="1">
    <source>
        <dbReference type="SAM" id="MobiDB-lite"/>
    </source>
</evidence>
<keyword evidence="3" id="KW-1185">Reference proteome</keyword>
<evidence type="ECO:0000313" key="2">
    <source>
        <dbReference type="EMBL" id="MFC4161627.1"/>
    </source>
</evidence>
<reference evidence="3" key="1">
    <citation type="journal article" date="2019" name="Int. J. Syst. Evol. Microbiol.">
        <title>The Global Catalogue of Microorganisms (GCM) 10K type strain sequencing project: providing services to taxonomists for standard genome sequencing and annotation.</title>
        <authorList>
            <consortium name="The Broad Institute Genomics Platform"/>
            <consortium name="The Broad Institute Genome Sequencing Center for Infectious Disease"/>
            <person name="Wu L."/>
            <person name="Ma J."/>
        </authorList>
    </citation>
    <scope>NUCLEOTIDE SEQUENCE [LARGE SCALE GENOMIC DNA]</scope>
    <source>
        <strain evidence="3">LMG 29894</strain>
    </source>
</reference>
<dbReference type="Proteomes" id="UP001595791">
    <property type="component" value="Unassembled WGS sequence"/>
</dbReference>
<proteinExistence type="predicted"/>
<dbReference type="InterPro" id="IPR002696">
    <property type="entry name" value="Membr_insert_effic_factor_YidD"/>
</dbReference>
<dbReference type="Pfam" id="PF01809">
    <property type="entry name" value="YidD"/>
    <property type="match status" value="1"/>
</dbReference>
<protein>
    <submittedName>
        <fullName evidence="2">Membrane protein insertion efficiency factor YidD</fullName>
    </submittedName>
</protein>
<feature type="compositionally biased region" description="Basic and acidic residues" evidence="1">
    <location>
        <begin position="83"/>
        <end position="97"/>
    </location>
</feature>
<dbReference type="RefSeq" id="WP_378167780.1">
    <property type="nucleotide sequence ID" value="NZ_JBHSBU010000001.1"/>
</dbReference>
<organism evidence="2 3">
    <name type="scientific">Chitinimonas lacunae</name>
    <dbReference type="NCBI Taxonomy" id="1963018"/>
    <lineage>
        <taxon>Bacteria</taxon>
        <taxon>Pseudomonadati</taxon>
        <taxon>Pseudomonadota</taxon>
        <taxon>Betaproteobacteria</taxon>
        <taxon>Neisseriales</taxon>
        <taxon>Chitinibacteraceae</taxon>
        <taxon>Chitinimonas</taxon>
    </lineage>
</organism>
<feature type="region of interest" description="Disordered" evidence="1">
    <location>
        <begin position="74"/>
        <end position="97"/>
    </location>
</feature>
<dbReference type="SMART" id="SM01234">
    <property type="entry name" value="Haemolytic"/>
    <property type="match status" value="1"/>
</dbReference>
<accession>A0ABV8MTI4</accession>
<name>A0ABV8MTI4_9NEIS</name>
<comment type="caution">
    <text evidence="2">The sequence shown here is derived from an EMBL/GenBank/DDBJ whole genome shotgun (WGS) entry which is preliminary data.</text>
</comment>